<dbReference type="EMBL" id="JH658365">
    <property type="protein sequence ID" value="EXK96148.1"/>
    <property type="molecule type" value="Genomic_DNA"/>
</dbReference>
<gene>
    <name evidence="1" type="ORF">FOQG_03282</name>
</gene>
<protein>
    <submittedName>
        <fullName evidence="1">Uncharacterized protein</fullName>
    </submittedName>
</protein>
<keyword evidence="2" id="KW-1185">Reference proteome</keyword>
<reference evidence="1 2" key="1">
    <citation type="submission" date="2011-11" db="EMBL/GenBank/DDBJ databases">
        <title>The Genome Sequence of Fusarium oxysporum PHW815.</title>
        <authorList>
            <consortium name="The Broad Institute Genome Sequencing Platform"/>
            <person name="Ma L.-J."/>
            <person name="Gale L.R."/>
            <person name="Schwartz D.C."/>
            <person name="Zhou S."/>
            <person name="Corby-Kistler H."/>
            <person name="Young S.K."/>
            <person name="Zeng Q."/>
            <person name="Gargeya S."/>
            <person name="Fitzgerald M."/>
            <person name="Haas B."/>
            <person name="Abouelleil A."/>
            <person name="Alvarado L."/>
            <person name="Arachchi H.M."/>
            <person name="Berlin A."/>
            <person name="Brown A."/>
            <person name="Chapman S.B."/>
            <person name="Chen Z."/>
            <person name="Dunbar C."/>
            <person name="Freedman E."/>
            <person name="Gearin G."/>
            <person name="Goldberg J."/>
            <person name="Griggs A."/>
            <person name="Gujja S."/>
            <person name="Heiman D."/>
            <person name="Howarth C."/>
            <person name="Larson L."/>
            <person name="Lui A."/>
            <person name="MacDonald P.J.P."/>
            <person name="Montmayeur A."/>
            <person name="Murphy C."/>
            <person name="Neiman D."/>
            <person name="Pearson M."/>
            <person name="Priest M."/>
            <person name="Roberts A."/>
            <person name="Saif S."/>
            <person name="Shea T."/>
            <person name="Shenoy N."/>
            <person name="Sisk P."/>
            <person name="Stolte C."/>
            <person name="Sykes S."/>
            <person name="Wortman J."/>
            <person name="Nusbaum C."/>
            <person name="Birren B."/>
        </authorList>
    </citation>
    <scope>NUCLEOTIDE SEQUENCE [LARGE SCALE GENOMIC DNA]</scope>
    <source>
        <strain evidence="1 2">54005</strain>
    </source>
</reference>
<dbReference type="Proteomes" id="UP000030663">
    <property type="component" value="Unassembled WGS sequence"/>
</dbReference>
<evidence type="ECO:0000313" key="2">
    <source>
        <dbReference type="Proteomes" id="UP000030663"/>
    </source>
</evidence>
<organism evidence="1 2">
    <name type="scientific">Fusarium oxysporum f. sp. raphani 54005</name>
    <dbReference type="NCBI Taxonomy" id="1089458"/>
    <lineage>
        <taxon>Eukaryota</taxon>
        <taxon>Fungi</taxon>
        <taxon>Dikarya</taxon>
        <taxon>Ascomycota</taxon>
        <taxon>Pezizomycotina</taxon>
        <taxon>Sordariomycetes</taxon>
        <taxon>Hypocreomycetidae</taxon>
        <taxon>Hypocreales</taxon>
        <taxon>Nectriaceae</taxon>
        <taxon>Fusarium</taxon>
        <taxon>Fusarium oxysporum species complex</taxon>
    </lineage>
</organism>
<evidence type="ECO:0000313" key="1">
    <source>
        <dbReference type="EMBL" id="EXK96148.1"/>
    </source>
</evidence>
<dbReference type="AlphaFoldDB" id="X0CXY5"/>
<dbReference type="HOGENOM" id="CLU_1540146_0_0_1"/>
<proteinExistence type="predicted"/>
<name>X0CXY5_FUSOX</name>
<accession>X0CXY5</accession>
<sequence>MHQHALNSILEGDSAGIASTTGTSQPEMHIALVIKTSKIYVAAILLDSWSNSCLKKLLDHTNNLTVVFVVRKAILLLDRAGLAIPAFGDSDYLLTCSDGFCDEGKDLRSNMCPIGICSLRNSNKIGAVENRRNSIDIHKLGSEWRRIRRRNGCSGVEILDKRRRELLGHNSMIR</sequence>